<accession>A0A1Y5RJH5</accession>
<reference evidence="1 2" key="1">
    <citation type="submission" date="2017-03" db="EMBL/GenBank/DDBJ databases">
        <authorList>
            <person name="Afonso C.L."/>
            <person name="Miller P.J."/>
            <person name="Scott M.A."/>
            <person name="Spackman E."/>
            <person name="Goraichik I."/>
            <person name="Dimitrov K.M."/>
            <person name="Suarez D.L."/>
            <person name="Swayne D.E."/>
        </authorList>
    </citation>
    <scope>NUCLEOTIDE SEQUENCE [LARGE SCALE GENOMIC DNA]</scope>
    <source>
        <strain evidence="1 2">CECT 7680</strain>
    </source>
</reference>
<dbReference type="CDD" id="cd04645">
    <property type="entry name" value="LbH_gamma_CA_like"/>
    <property type="match status" value="1"/>
</dbReference>
<gene>
    <name evidence="1" type="primary">dapH</name>
    <name evidence="1" type="ORF">PSA7680_00594</name>
</gene>
<protein>
    <submittedName>
        <fullName evidence="1">2,3,4,5-tetrahydropyridine-2,6-dicarboxylate N-acetyltransferase</fullName>
        <ecNumber evidence="1">2.3.1.89</ecNumber>
    </submittedName>
</protein>
<dbReference type="SUPFAM" id="SSF51161">
    <property type="entry name" value="Trimeric LpxA-like enzymes"/>
    <property type="match status" value="1"/>
</dbReference>
<evidence type="ECO:0000313" key="1">
    <source>
        <dbReference type="EMBL" id="SLN17971.1"/>
    </source>
</evidence>
<name>A0A1Y5RJH5_9RHOB</name>
<sequence>MTLYALEGIAPSLPEDGDFWVAPDANLIGKITLESGASVWFGSTLRGDNERITVGAGSNIQENCVLHTDMGFPLTIGRNCTIGHKAMLHGCVIGENSLIGMGATVLNGAKIGANCLIGAGALITEGKEIPDGSLVMGAPGKVVRQLDERTIQMLTASALNYQQNMRRFRQTLEKVGE</sequence>
<evidence type="ECO:0000313" key="2">
    <source>
        <dbReference type="Proteomes" id="UP000193409"/>
    </source>
</evidence>
<dbReference type="InterPro" id="IPR050484">
    <property type="entry name" value="Transf_Hexapept/Carb_Anhydrase"/>
</dbReference>
<dbReference type="InterPro" id="IPR011004">
    <property type="entry name" value="Trimer_LpxA-like_sf"/>
</dbReference>
<dbReference type="Gene3D" id="2.160.10.10">
    <property type="entry name" value="Hexapeptide repeat proteins"/>
    <property type="match status" value="1"/>
</dbReference>
<dbReference type="EMBL" id="FWFQ01000003">
    <property type="protein sequence ID" value="SLN17971.1"/>
    <property type="molecule type" value="Genomic_DNA"/>
</dbReference>
<dbReference type="Pfam" id="PF00132">
    <property type="entry name" value="Hexapep"/>
    <property type="match status" value="1"/>
</dbReference>
<organism evidence="1 2">
    <name type="scientific">Pseudoruegeria aquimaris</name>
    <dbReference type="NCBI Taxonomy" id="393663"/>
    <lineage>
        <taxon>Bacteria</taxon>
        <taxon>Pseudomonadati</taxon>
        <taxon>Pseudomonadota</taxon>
        <taxon>Alphaproteobacteria</taxon>
        <taxon>Rhodobacterales</taxon>
        <taxon>Roseobacteraceae</taxon>
        <taxon>Pseudoruegeria</taxon>
    </lineage>
</organism>
<dbReference type="Proteomes" id="UP000193409">
    <property type="component" value="Unassembled WGS sequence"/>
</dbReference>
<dbReference type="PANTHER" id="PTHR13061:SF29">
    <property type="entry name" value="GAMMA CARBONIC ANHYDRASE-LIKE 1, MITOCHONDRIAL-RELATED"/>
    <property type="match status" value="1"/>
</dbReference>
<dbReference type="InterPro" id="IPR047324">
    <property type="entry name" value="LbH_gamma_CA-like"/>
</dbReference>
<dbReference type="AlphaFoldDB" id="A0A1Y5RJH5"/>
<dbReference type="RefSeq" id="WP_085867170.1">
    <property type="nucleotide sequence ID" value="NZ_FWFQ01000003.1"/>
</dbReference>
<dbReference type="PANTHER" id="PTHR13061">
    <property type="entry name" value="DYNACTIN SUBUNIT P25"/>
    <property type="match status" value="1"/>
</dbReference>
<dbReference type="GO" id="GO:0047200">
    <property type="term" value="F:tetrahydrodipicolinate N-acetyltransferase activity"/>
    <property type="evidence" value="ECO:0007669"/>
    <property type="project" value="UniProtKB-EC"/>
</dbReference>
<dbReference type="InterPro" id="IPR001451">
    <property type="entry name" value="Hexapep"/>
</dbReference>
<keyword evidence="1" id="KW-0012">Acyltransferase</keyword>
<keyword evidence="2" id="KW-1185">Reference proteome</keyword>
<proteinExistence type="predicted"/>
<dbReference type="OrthoDB" id="9803036at2"/>
<keyword evidence="1" id="KW-0808">Transferase</keyword>
<dbReference type="EC" id="2.3.1.89" evidence="1"/>